<dbReference type="Proteomes" id="UP000621631">
    <property type="component" value="Unassembled WGS sequence"/>
</dbReference>
<evidence type="ECO:0000313" key="1">
    <source>
        <dbReference type="EMBL" id="MBD1221844.1"/>
    </source>
</evidence>
<comment type="caution">
    <text evidence="1">The sequence shown here is derived from an EMBL/GenBank/DDBJ whole genome shotgun (WGS) entry which is preliminary data.</text>
</comment>
<evidence type="ECO:0008006" key="3">
    <source>
        <dbReference type="Google" id="ProtNLM"/>
    </source>
</evidence>
<dbReference type="PROSITE" id="PS51257">
    <property type="entry name" value="PROKAR_LIPOPROTEIN"/>
    <property type="match status" value="1"/>
</dbReference>
<keyword evidence="2" id="KW-1185">Reference proteome</keyword>
<name>A0ABR7VIU2_VIRHA</name>
<protein>
    <recommendedName>
        <fullName evidence="3">Lipoprotein</fullName>
    </recommendedName>
</protein>
<evidence type="ECO:0000313" key="2">
    <source>
        <dbReference type="Proteomes" id="UP000621631"/>
    </source>
</evidence>
<reference evidence="1 2" key="1">
    <citation type="submission" date="2020-09" db="EMBL/GenBank/DDBJ databases">
        <title>Draft Genome Sequences of Oil-Oxidizing Bacteria Halomonas titanicae, Marinobacter lutaoensis, and Virgibacillus halodenitrificans Isolated from Highly Saline Environments.</title>
        <authorList>
            <person name="Grouzdev D.S."/>
            <person name="Sokolova D.S."/>
            <person name="Semenova E.M."/>
            <person name="Borzenkov I.A."/>
            <person name="Bidzhieva S.K."/>
            <person name="Poltaraus A.B."/>
            <person name="Nazina T.N."/>
        </authorList>
    </citation>
    <scope>NUCLEOTIDE SEQUENCE [LARGE SCALE GENOMIC DNA]</scope>
    <source>
        <strain evidence="1 2">VKM B-3472D</strain>
    </source>
</reference>
<sequence>MKYWLAMLVLFLAVLLGGCQEDKEQRGKPAKMNVEDLPDVRAFQDEFTREFLQSTEETREGYYLFMSGTGAYKMDFPAGGIVGEKGYALEGERFESFRIGVKEKQIASSINFKYKNEKRNNVEVNLDMLKTSMNKSLQFEKLSLKGKDIYLARFENESGSYGMVGYIQNKLSTGGVSAIYTSECTERPKSCEDINEINNNKMINWLKSIEFVKE</sequence>
<accession>A0ABR7VIU2</accession>
<organism evidence="1 2">
    <name type="scientific">Virgibacillus halodenitrificans</name>
    <name type="common">Bacillus halodenitrificans</name>
    <dbReference type="NCBI Taxonomy" id="1482"/>
    <lineage>
        <taxon>Bacteria</taxon>
        <taxon>Bacillati</taxon>
        <taxon>Bacillota</taxon>
        <taxon>Bacilli</taxon>
        <taxon>Bacillales</taxon>
        <taxon>Bacillaceae</taxon>
        <taxon>Virgibacillus</taxon>
    </lineage>
</organism>
<dbReference type="EMBL" id="JACWEZ010000002">
    <property type="protein sequence ID" value="MBD1221844.1"/>
    <property type="molecule type" value="Genomic_DNA"/>
</dbReference>
<gene>
    <name evidence="1" type="ORF">IC602_04430</name>
</gene>
<proteinExistence type="predicted"/>
<dbReference type="RefSeq" id="WP_189777226.1">
    <property type="nucleotide sequence ID" value="NZ_JACWEZ010000002.1"/>
</dbReference>